<dbReference type="GeneID" id="117534584"/>
<keyword evidence="3" id="KW-1185">Reference proteome</keyword>
<feature type="compositionally biased region" description="Low complexity" evidence="1">
    <location>
        <begin position="109"/>
        <end position="123"/>
    </location>
</feature>
<dbReference type="Pfam" id="PF09588">
    <property type="entry name" value="YqaJ"/>
    <property type="match status" value="1"/>
</dbReference>
<dbReference type="RefSeq" id="XP_034054706.1">
    <property type="nucleotide sequence ID" value="XM_034198815.1"/>
</dbReference>
<reference evidence="4" key="1">
    <citation type="submission" date="2025-08" db="UniProtKB">
        <authorList>
            <consortium name="RefSeq"/>
        </authorList>
    </citation>
    <scope>IDENTIFICATION</scope>
</reference>
<feature type="compositionally biased region" description="Low complexity" evidence="1">
    <location>
        <begin position="136"/>
        <end position="152"/>
    </location>
</feature>
<feature type="compositionally biased region" description="Polar residues" evidence="1">
    <location>
        <begin position="1"/>
        <end position="10"/>
    </location>
</feature>
<feature type="compositionally biased region" description="Basic and acidic residues" evidence="1">
    <location>
        <begin position="68"/>
        <end position="77"/>
    </location>
</feature>
<dbReference type="KEGG" id="gacu:117534584"/>
<feature type="compositionally biased region" description="Polar residues" evidence="1">
    <location>
        <begin position="153"/>
        <end position="178"/>
    </location>
</feature>
<evidence type="ECO:0000313" key="3">
    <source>
        <dbReference type="Proteomes" id="UP000515161"/>
    </source>
</evidence>
<dbReference type="Proteomes" id="UP000515161">
    <property type="component" value="Unplaced"/>
</dbReference>
<protein>
    <submittedName>
        <fullName evidence="4">Uncharacterized protein LOC117534584</fullName>
    </submittedName>
</protein>
<dbReference type="Gene3D" id="3.90.320.10">
    <property type="match status" value="1"/>
</dbReference>
<dbReference type="SUPFAM" id="SSF52980">
    <property type="entry name" value="Restriction endonuclease-like"/>
    <property type="match status" value="1"/>
</dbReference>
<feature type="compositionally biased region" description="Basic and acidic residues" evidence="1">
    <location>
        <begin position="14"/>
        <end position="23"/>
    </location>
</feature>
<dbReference type="AlphaFoldDB" id="A0A6P8SVY5"/>
<dbReference type="CDD" id="cd22343">
    <property type="entry name" value="PDDEXK_lambda_exonuclease-like"/>
    <property type="match status" value="1"/>
</dbReference>
<dbReference type="InterPro" id="IPR011335">
    <property type="entry name" value="Restrct_endonuc-II-like"/>
</dbReference>
<dbReference type="InterPro" id="IPR019080">
    <property type="entry name" value="YqaJ_viral_recombinase"/>
</dbReference>
<feature type="domain" description="YqaJ viral recombinase" evidence="2">
    <location>
        <begin position="236"/>
        <end position="409"/>
    </location>
</feature>
<gene>
    <name evidence="4" type="primary">LOC117534584</name>
</gene>
<proteinExistence type="predicted"/>
<feature type="region of interest" description="Disordered" evidence="1">
    <location>
        <begin position="1"/>
        <end position="209"/>
    </location>
</feature>
<evidence type="ECO:0000259" key="2">
    <source>
        <dbReference type="Pfam" id="PF09588"/>
    </source>
</evidence>
<accession>A0A6P8SVY5</accession>
<dbReference type="PANTHER" id="PTHR46609">
    <property type="entry name" value="EXONUCLEASE, PHAGE-TYPE/RECB, C-TERMINAL DOMAIN-CONTAINING PROTEIN"/>
    <property type="match status" value="1"/>
</dbReference>
<name>A0A6P8SVY5_GYMAC</name>
<dbReference type="InterPro" id="IPR011604">
    <property type="entry name" value="PDDEXK-like_dom_sf"/>
</dbReference>
<feature type="compositionally biased region" description="Low complexity" evidence="1">
    <location>
        <begin position="79"/>
        <end position="92"/>
    </location>
</feature>
<dbReference type="PANTHER" id="PTHR46609:SF8">
    <property type="entry name" value="YQAJ VIRAL RECOMBINASE DOMAIN-CONTAINING PROTEIN"/>
    <property type="match status" value="1"/>
</dbReference>
<dbReference type="OrthoDB" id="6155932at2759"/>
<organism evidence="3 4">
    <name type="scientific">Gymnodraco acuticeps</name>
    <name type="common">Antarctic dragonfish</name>
    <dbReference type="NCBI Taxonomy" id="8218"/>
    <lineage>
        <taxon>Eukaryota</taxon>
        <taxon>Metazoa</taxon>
        <taxon>Chordata</taxon>
        <taxon>Craniata</taxon>
        <taxon>Vertebrata</taxon>
        <taxon>Euteleostomi</taxon>
        <taxon>Actinopterygii</taxon>
        <taxon>Neopterygii</taxon>
        <taxon>Teleostei</taxon>
        <taxon>Neoteleostei</taxon>
        <taxon>Acanthomorphata</taxon>
        <taxon>Eupercaria</taxon>
        <taxon>Perciformes</taxon>
        <taxon>Notothenioidei</taxon>
        <taxon>Bathydraconidae</taxon>
        <taxon>Gymnodraco</taxon>
    </lineage>
</organism>
<evidence type="ECO:0000256" key="1">
    <source>
        <dbReference type="SAM" id="MobiDB-lite"/>
    </source>
</evidence>
<sequence>MLDQNRNQISAADRTLKIPEVRYHPSIQPTSPRTTTRTSQDQRSRPAAATPLKAMQDQNRNQVPAADRTLKIPEVRYHPSISTTTPRTTTRISQTLRPRPAAEPPLQAGPRTPQTGPRTPQTGSRTPQTGSRTPQTGSRTPQTGPRTPQTGSRTPQTESRNPQTESRNPQTESRNPQVNPAVRPGPDAGKQSAESPVRGDAPSPEQVPLGLGVRVDQQEVEEVEVLTRGQSTNPAWFAWRKNRITASIAHSIAHCGFVNGKSQTPPTSYLAAVTGEARSVRTRAMSWGVQMEAEAVHSYQAVKTAALGRSVSVLACGLFLDAQRPWLGASPDGIVTDSRTGQWLLCLEVKCPYKHKDRRVEDACRDDPNFCLKIQDEDGRRPGEVPVYVLKSSHSYFTQVQFQMAVTGLHQADFVVFTLKETAVVPVTFDPELWEETLSKLETFYRDAVLPRLSDGGGASWSPEL</sequence>
<feature type="compositionally biased region" description="Low complexity" evidence="1">
    <location>
        <begin position="25"/>
        <end position="41"/>
    </location>
</feature>
<dbReference type="InParanoid" id="A0A6P8SVY5"/>
<dbReference type="InterPro" id="IPR051703">
    <property type="entry name" value="NF-kappa-B_Signaling_Reg"/>
</dbReference>
<feature type="compositionally biased region" description="Polar residues" evidence="1">
    <location>
        <begin position="124"/>
        <end position="135"/>
    </location>
</feature>
<evidence type="ECO:0000313" key="4">
    <source>
        <dbReference type="RefSeq" id="XP_034054706.1"/>
    </source>
</evidence>
<dbReference type="GO" id="GO:0003677">
    <property type="term" value="F:DNA binding"/>
    <property type="evidence" value="ECO:0007669"/>
    <property type="project" value="InterPro"/>
</dbReference>
<dbReference type="GO" id="GO:0006281">
    <property type="term" value="P:DNA repair"/>
    <property type="evidence" value="ECO:0007669"/>
    <property type="project" value="UniProtKB-ARBA"/>
</dbReference>